<dbReference type="EMBL" id="CM043016">
    <property type="protein sequence ID" value="KAI4468363.1"/>
    <property type="molecule type" value="Genomic_DNA"/>
</dbReference>
<gene>
    <name evidence="1" type="ORF">MML48_2g00007397</name>
</gene>
<organism evidence="1 2">
    <name type="scientific">Holotrichia oblita</name>
    <name type="common">Chafer beetle</name>
    <dbReference type="NCBI Taxonomy" id="644536"/>
    <lineage>
        <taxon>Eukaryota</taxon>
        <taxon>Metazoa</taxon>
        <taxon>Ecdysozoa</taxon>
        <taxon>Arthropoda</taxon>
        <taxon>Hexapoda</taxon>
        <taxon>Insecta</taxon>
        <taxon>Pterygota</taxon>
        <taxon>Neoptera</taxon>
        <taxon>Endopterygota</taxon>
        <taxon>Coleoptera</taxon>
        <taxon>Polyphaga</taxon>
        <taxon>Scarabaeiformia</taxon>
        <taxon>Scarabaeidae</taxon>
        <taxon>Melolonthinae</taxon>
        <taxon>Holotrichia</taxon>
    </lineage>
</organism>
<accession>A0ACB9TNL3</accession>
<name>A0ACB9TNL3_HOLOL</name>
<evidence type="ECO:0000313" key="2">
    <source>
        <dbReference type="Proteomes" id="UP001056778"/>
    </source>
</evidence>
<dbReference type="Proteomes" id="UP001056778">
    <property type="component" value="Chromosome 2"/>
</dbReference>
<protein>
    <submittedName>
        <fullName evidence="1">Uncharacterized protein</fullName>
    </submittedName>
</protein>
<comment type="caution">
    <text evidence="1">The sequence shown here is derived from an EMBL/GenBank/DDBJ whole genome shotgun (WGS) entry which is preliminary data.</text>
</comment>
<evidence type="ECO:0000313" key="1">
    <source>
        <dbReference type="EMBL" id="KAI4468363.1"/>
    </source>
</evidence>
<proteinExistence type="predicted"/>
<keyword evidence="2" id="KW-1185">Reference proteome</keyword>
<reference evidence="1" key="1">
    <citation type="submission" date="2022-04" db="EMBL/GenBank/DDBJ databases">
        <title>Chromosome-scale genome assembly of Holotrichia oblita Faldermann.</title>
        <authorList>
            <person name="Rongchong L."/>
        </authorList>
    </citation>
    <scope>NUCLEOTIDE SEQUENCE</scope>
    <source>
        <strain evidence="1">81SQS9</strain>
    </source>
</reference>
<sequence length="314" mass="34815">MAKFEQPPVIEEVVRIGEKNERILGNNEIAESNSEHCVTPHNTNGECILLARCPSIVRLLKKKPLLPDDAEYLRRSGCGFEGMDPKICCPLEAPTTTATITTNTPHEETQQYGDLLPSLTQCGTNTENKIVGGELADLGEFPWMALLEYQTRNGKGFYCGGVLINSRYVLTAAHCIKGKDIPPSWRLISVRLGEYNTTTDSDCIQQYGGTICTDPPVDVPIESQIAHEKYDPYDTNQYNDIGLLRLVQPVKTTMYVQPICIPRGDLLQQSFVGNNMIVAGWGKTESKSASDGLLKLRVSMPQLHLRCSYKVGFC</sequence>